<feature type="transmembrane region" description="Helical" evidence="1">
    <location>
        <begin position="81"/>
        <end position="102"/>
    </location>
</feature>
<evidence type="ECO:0000313" key="4">
    <source>
        <dbReference type="Proteomes" id="UP000186058"/>
    </source>
</evidence>
<dbReference type="Pfam" id="PF14501">
    <property type="entry name" value="HATPase_c_5"/>
    <property type="match status" value="1"/>
</dbReference>
<dbReference type="CDD" id="cd16935">
    <property type="entry name" value="HATPase_AgrC-ComD-like"/>
    <property type="match status" value="1"/>
</dbReference>
<dbReference type="EMBL" id="LVWI01000070">
    <property type="protein sequence ID" value="OKP82037.1"/>
    <property type="molecule type" value="Genomic_DNA"/>
</dbReference>
<dbReference type="InterPro" id="IPR036890">
    <property type="entry name" value="HATPase_C_sf"/>
</dbReference>
<dbReference type="Gene3D" id="3.30.565.10">
    <property type="entry name" value="Histidine kinase-like ATPase, C-terminal domain"/>
    <property type="match status" value="1"/>
</dbReference>
<reference evidence="3 4" key="1">
    <citation type="submission" date="2016-03" db="EMBL/GenBank/DDBJ databases">
        <authorList>
            <person name="Sant'Anna F.H."/>
            <person name="Ambrosini A."/>
            <person name="Souza R."/>
            <person name="Bach E."/>
            <person name="Fernandes G."/>
            <person name="Balsanelli E."/>
            <person name="Baura V.A."/>
            <person name="Souza E.M."/>
            <person name="Passaglia L."/>
        </authorList>
    </citation>
    <scope>NUCLEOTIDE SEQUENCE [LARGE SCALE GENOMIC DNA]</scope>
    <source>
        <strain evidence="3 4">P26E</strain>
    </source>
</reference>
<accession>A0ABX3EH70</accession>
<sequence length="377" mass="42618">MITVNTGLILLLSLLYAGERKWKGYSALFIAALLFLNDTVIPFAFSDVGYLVNLVFSKLLMLLLVFVLLRVTKGDGSGTLAGWYWCLLFLCPLLSITTLLQLSNNLFFRSYPQLFPVIPSLLLAINLLIYVLSDRIMHAQSERSKRLLLEQQNIYYLNQYHMIQSMQEDSFKFQHDFKHILLGLRVKLDSGEPDATAQELDTLLGRLEPDAYSCNTGNLVVDSMLNYKIQNAARHGISFFLELTIPPQLTLDTAALCVILGNALDNAIEACQGITEPEPERQITVHMHYLNDSLFVRIRNPYAHTVQTGPFGDIRSTKADHRSHGIGLKNIKKTIEALNGLLDISYEDGIFQIEWVLFGIERPHSASALWNLQEVEL</sequence>
<keyword evidence="1" id="KW-1133">Transmembrane helix</keyword>
<keyword evidence="1" id="KW-0472">Membrane</keyword>
<feature type="transmembrane region" description="Helical" evidence="1">
    <location>
        <begin position="114"/>
        <end position="133"/>
    </location>
</feature>
<feature type="transmembrane region" description="Helical" evidence="1">
    <location>
        <begin position="25"/>
        <end position="45"/>
    </location>
</feature>
<evidence type="ECO:0000313" key="3">
    <source>
        <dbReference type="EMBL" id="OKP82037.1"/>
    </source>
</evidence>
<dbReference type="PANTHER" id="PTHR40448:SF1">
    <property type="entry name" value="TWO-COMPONENT SENSOR HISTIDINE KINASE"/>
    <property type="match status" value="1"/>
</dbReference>
<organism evidence="3 4">
    <name type="scientific">Paenibacillus helianthi</name>
    <dbReference type="NCBI Taxonomy" id="1349432"/>
    <lineage>
        <taxon>Bacteria</taxon>
        <taxon>Bacillati</taxon>
        <taxon>Bacillota</taxon>
        <taxon>Bacilli</taxon>
        <taxon>Bacillales</taxon>
        <taxon>Paenibacillaceae</taxon>
        <taxon>Paenibacillus</taxon>
    </lineage>
</organism>
<feature type="transmembrane region" description="Helical" evidence="1">
    <location>
        <begin position="51"/>
        <end position="69"/>
    </location>
</feature>
<dbReference type="SUPFAM" id="SSF55874">
    <property type="entry name" value="ATPase domain of HSP90 chaperone/DNA topoisomerase II/histidine kinase"/>
    <property type="match status" value="1"/>
</dbReference>
<keyword evidence="1" id="KW-0812">Transmembrane</keyword>
<dbReference type="InterPro" id="IPR032834">
    <property type="entry name" value="NatK-like_C"/>
</dbReference>
<evidence type="ECO:0000259" key="2">
    <source>
        <dbReference type="Pfam" id="PF14501"/>
    </source>
</evidence>
<protein>
    <recommendedName>
        <fullName evidence="2">Sensor histidine kinase NatK-like C-terminal domain-containing protein</fullName>
    </recommendedName>
</protein>
<proteinExistence type="predicted"/>
<dbReference type="PANTHER" id="PTHR40448">
    <property type="entry name" value="TWO-COMPONENT SENSOR HISTIDINE KINASE"/>
    <property type="match status" value="1"/>
</dbReference>
<feature type="domain" description="Sensor histidine kinase NatK-like C-terminal" evidence="2">
    <location>
        <begin position="252"/>
        <end position="354"/>
    </location>
</feature>
<gene>
    <name evidence="3" type="ORF">A3844_24595</name>
</gene>
<keyword evidence="4" id="KW-1185">Reference proteome</keyword>
<evidence type="ECO:0000256" key="1">
    <source>
        <dbReference type="SAM" id="Phobius"/>
    </source>
</evidence>
<name>A0ABX3EH70_9BACL</name>
<comment type="caution">
    <text evidence="3">The sequence shown here is derived from an EMBL/GenBank/DDBJ whole genome shotgun (WGS) entry which is preliminary data.</text>
</comment>
<dbReference type="Proteomes" id="UP000186058">
    <property type="component" value="Unassembled WGS sequence"/>
</dbReference>
<dbReference type="RefSeq" id="WP_074083131.1">
    <property type="nucleotide sequence ID" value="NZ_LVWI01000070.1"/>
</dbReference>